<comment type="caution">
    <text evidence="1">The sequence shown here is derived from an EMBL/GenBank/DDBJ whole genome shotgun (WGS) entry which is preliminary data.</text>
</comment>
<evidence type="ECO:0000313" key="2">
    <source>
        <dbReference type="Proteomes" id="UP001231649"/>
    </source>
</evidence>
<keyword evidence="2" id="KW-1185">Reference proteome</keyword>
<dbReference type="Proteomes" id="UP001231649">
    <property type="component" value="Chromosome 24"/>
</dbReference>
<protein>
    <submittedName>
        <fullName evidence="1">Uncharacterized protein</fullName>
    </submittedName>
</protein>
<name>A0ACC2Q7U5_9NEOP</name>
<dbReference type="EMBL" id="CM056800">
    <property type="protein sequence ID" value="KAJ8709471.1"/>
    <property type="molecule type" value="Genomic_DNA"/>
</dbReference>
<sequence>MSGGQLVVLDRAGRDGKRFPLAEGLATLGCDPACDIRIMLPTVSPHHATVVVHTNQTVIRNVCADETLVNGRAVSVAALRHRDVISIGGRHLRWEYAEPAAARPQAPEPALCVPVRRARGSRRASGPAPARARDPQLRLQLELAHRSSMPGSAGGKQVAIVQPQRRDTSDQIDKNPPRTPQQANKRARTSKSDLDTSVTEAEQEKTKRKSASGASPLRPLASLQPTTKATLWIESRKTSPRKHKHSRATSSARKATPLRLTVLKRAQSATKMRVTKIEGPLKIDHTKQAAIRLMTGHTPKSKSSSPSFVVKKPSPVRRTRNSRATAADTRATPASPATPANTSSRRSGANRTVTIFEITDSDGRNSSLRSSTASRRSGQRSPKKSFGSISPRKSSLKDPSAKRGTRKTESIKFDLSNLELPARDSDAHMARASSSADSSHVTLHYSPSPPAARRALHSRGARMLHSSLGLSPPPPRAAAPPAPPPPRSPRAGRSSVLVQKALSDTGSDSYERRATKSLADLTPSTPETFTSPRSSRNALESYSIVDLVSIDTNESALSTSVYDSAGSTASVAFGTPQNSSSRKTRSTIEPTLLGSSTPYVKDRNLSRASTTRSRSDPSPKNLSKTSTSRDLSKASINNTQSTIKGSRSRRSKSLSTPENTEDTKKHISVNSTRISRASRSRSRLNDSELLLLEDDDDSPRTSKRISTASKSARLSARTANDTELTPTHSFAQENGTCTPENTHSPEEASTPVLSIQTLLDSSQNSYASRKPTKKGRASFNTKRKTIGGVAGPKTRVGAKSKSLSFSARKTRLRLSSDSVEITNKNDESEIVTPKSAVKLVPEGVKNKHSTAKKPQSKRSIIDDLNESDIVKQLFNSPVKRKLSQSMTEFSRKQLFEDDAPAPPDASLLDHTDSYTPDLFVSPISTPTRSPSLEGIKRMFAKTTPQNDLRNVKGVKALLRTPRVRRSVKNDLTNVSGVKKIFAKSPKNRLSDVRVKQVFVSSPRNDLRRVTGVKSLFQGARTRKSPRNELDDLRGVKQLFNRKSPANDLRNVSGVKRTLRRQSPHNDLSDVRGVKRVFRRDKRNDLSDVSGVEELFNVSNYSSATASTRAESLFDQLVGKPQIRAVYSKTLTSKTVQKTKGPRAKSLHASLDQIAATDNNWLEQELNKRLQIKNYLDSLKSTSTSRANRSKSHTSKSLHASLDEVTDVDVLLDEQLNKEQQINKYLESMQSINNSKANKSKANKSTPNHSRLNKSKARVSKANVSRELQKLITDTVEGEAPLLKSRIRNSTIIQSNESDSERKKSASELYGAHTLPIKKRSLVEGGALLPLKKRAVVHSTPVKGRPDVTLDARESPIRAHDDTRAHRDTPITSTQLKKNTEVRAKSTRGTRANTEHLEADANVTVNLSKKTRGRSQVASPKATPASPAKEKAETPKKASPDKAKDANSVSTKNSTPAKSKRVSPSSAQKPRPTRARKTSPAKVQKASPAKTQKTSPAKTQKARPAEVQKTSPAKAQKSSPAKAQNASSAKTQNASSAKAQKKSPVKTRKASLAKGKKTTLVVSKKASPVKDKKVIPAKSKPVSPVKKASPTKPKKASSAKKPATPVPVKATRSRKNNVSTLESNTIKRRASLVVSKKSPIMSPKPRATRKRKEPETTIPQQSPKKGRATRKNTSVKDDKPKTPKSTRAKVQRATVVVAKPSPQLKPRARRGLAGHSQDTATGPRKTVTVQETKLESPKKSQARGKSSQTQAVQPKTRGRKTAVSESNDTAEIEKPQSVKRGRKTAEPAAKKTKIDIKEKSIEAKPVRSRGKKVEESVEPPPSTRARRGADTAAPALANTRKRKSDSEPENELPPKVRKSKPVAPAATKRAAASHSAAASANKQQDTAPPATLTRARNTAAVEPSPAKPVQKTRARKANIENVPANQITGKRKRAAVDASPVKERKTRATRGNIQPEGKPAGRSRRR</sequence>
<reference evidence="1" key="1">
    <citation type="submission" date="2023-03" db="EMBL/GenBank/DDBJ databases">
        <title>Chromosome-level genomes of two armyworms, Mythimna separata and Mythimna loreyi, provide insights into the biosynthesis and reception of sex pheromones.</title>
        <authorList>
            <person name="Zhao H."/>
        </authorList>
    </citation>
    <scope>NUCLEOTIDE SEQUENCE</scope>
    <source>
        <strain evidence="1">BeijingLab</strain>
    </source>
</reference>
<organism evidence="1 2">
    <name type="scientific">Mythimna loreyi</name>
    <dbReference type="NCBI Taxonomy" id="667449"/>
    <lineage>
        <taxon>Eukaryota</taxon>
        <taxon>Metazoa</taxon>
        <taxon>Ecdysozoa</taxon>
        <taxon>Arthropoda</taxon>
        <taxon>Hexapoda</taxon>
        <taxon>Insecta</taxon>
        <taxon>Pterygota</taxon>
        <taxon>Neoptera</taxon>
        <taxon>Endopterygota</taxon>
        <taxon>Lepidoptera</taxon>
        <taxon>Glossata</taxon>
        <taxon>Ditrysia</taxon>
        <taxon>Noctuoidea</taxon>
        <taxon>Noctuidae</taxon>
        <taxon>Noctuinae</taxon>
        <taxon>Hadenini</taxon>
        <taxon>Mythimna</taxon>
    </lineage>
</organism>
<evidence type="ECO:0000313" key="1">
    <source>
        <dbReference type="EMBL" id="KAJ8709471.1"/>
    </source>
</evidence>
<proteinExistence type="predicted"/>
<gene>
    <name evidence="1" type="ORF">PYW08_009475</name>
</gene>
<accession>A0ACC2Q7U5</accession>